<dbReference type="Proteomes" id="UP000814243">
    <property type="component" value="Unassembled WGS sequence"/>
</dbReference>
<reference evidence="2" key="1">
    <citation type="journal article" date="2021" name="G3 (Bethesda)">
        <title>Genome and transcriptome analysis of the beet armyworm Spodoptera exigua reveals targets for pest control. .</title>
        <authorList>
            <person name="Simon S."/>
            <person name="Breeschoten T."/>
            <person name="Jansen H.J."/>
            <person name="Dirks R.P."/>
            <person name="Schranz M.E."/>
            <person name="Ros V.I.D."/>
        </authorList>
    </citation>
    <scope>NUCLEOTIDE SEQUENCE</scope>
    <source>
        <strain evidence="2">TB_SE_WUR_2020</strain>
    </source>
</reference>
<accession>A0A922SEQ7</accession>
<feature type="transmembrane region" description="Helical" evidence="1">
    <location>
        <begin position="16"/>
        <end position="38"/>
    </location>
</feature>
<evidence type="ECO:0000256" key="1">
    <source>
        <dbReference type="SAM" id="Phobius"/>
    </source>
</evidence>
<comment type="caution">
    <text evidence="2">The sequence shown here is derived from an EMBL/GenBank/DDBJ whole genome shotgun (WGS) entry which is preliminary data.</text>
</comment>
<sequence length="91" mass="10559">MYFIKFWKEHDMTPQYSWVPVASIFLFVIFCTLGYLIIPWVRGIVGGMTTCVAHMSVFSVVKTFPYLKYLLNDYGVFGLYGTMSLLGKYFV</sequence>
<protein>
    <submittedName>
        <fullName evidence="2">Uncharacterized protein</fullName>
    </submittedName>
</protein>
<dbReference type="InterPro" id="IPR036259">
    <property type="entry name" value="MFS_trans_sf"/>
</dbReference>
<dbReference type="AlphaFoldDB" id="A0A922SEQ7"/>
<evidence type="ECO:0000313" key="2">
    <source>
        <dbReference type="EMBL" id="KAH9634233.1"/>
    </source>
</evidence>
<evidence type="ECO:0000313" key="3">
    <source>
        <dbReference type="Proteomes" id="UP000814243"/>
    </source>
</evidence>
<proteinExistence type="predicted"/>
<dbReference type="EMBL" id="JACEFF010000622">
    <property type="protein sequence ID" value="KAH9634233.1"/>
    <property type="molecule type" value="Genomic_DNA"/>
</dbReference>
<keyword evidence="1" id="KW-1133">Transmembrane helix</keyword>
<name>A0A922SEQ7_SPOEX</name>
<dbReference type="Gene3D" id="1.20.1250.20">
    <property type="entry name" value="MFS general substrate transporter like domains"/>
    <property type="match status" value="1"/>
</dbReference>
<organism evidence="2 3">
    <name type="scientific">Spodoptera exigua</name>
    <name type="common">Beet armyworm</name>
    <name type="synonym">Noctua fulgens</name>
    <dbReference type="NCBI Taxonomy" id="7107"/>
    <lineage>
        <taxon>Eukaryota</taxon>
        <taxon>Metazoa</taxon>
        <taxon>Ecdysozoa</taxon>
        <taxon>Arthropoda</taxon>
        <taxon>Hexapoda</taxon>
        <taxon>Insecta</taxon>
        <taxon>Pterygota</taxon>
        <taxon>Neoptera</taxon>
        <taxon>Endopterygota</taxon>
        <taxon>Lepidoptera</taxon>
        <taxon>Glossata</taxon>
        <taxon>Ditrysia</taxon>
        <taxon>Noctuoidea</taxon>
        <taxon>Noctuidae</taxon>
        <taxon>Amphipyrinae</taxon>
        <taxon>Spodoptera</taxon>
    </lineage>
</organism>
<keyword evidence="1" id="KW-0812">Transmembrane</keyword>
<gene>
    <name evidence="2" type="ORF">HF086_012695</name>
</gene>
<keyword evidence="1" id="KW-0472">Membrane</keyword>